<protein>
    <submittedName>
        <fullName evidence="7">Cytochrome c-type protein SHP</fullName>
    </submittedName>
</protein>
<reference evidence="7 8" key="1">
    <citation type="submission" date="2019-03" db="EMBL/GenBank/DDBJ databases">
        <title>Complete genome sequence of Ferrigenium kumadai strain An22, a microaerophilic iron-oxidizing bacterium isolated from a paddy field soil.</title>
        <authorList>
            <person name="Watanabe T."/>
            <person name="Asakawa S."/>
        </authorList>
    </citation>
    <scope>NUCLEOTIDE SEQUENCE [LARGE SCALE GENOMIC DNA]</scope>
    <source>
        <strain evidence="7 8">An22</strain>
    </source>
</reference>
<evidence type="ECO:0000256" key="3">
    <source>
        <dbReference type="ARBA" id="ARBA00023004"/>
    </source>
</evidence>
<dbReference type="GO" id="GO:0009055">
    <property type="term" value="F:electron transfer activity"/>
    <property type="evidence" value="ECO:0007669"/>
    <property type="project" value="InterPro"/>
</dbReference>
<evidence type="ECO:0000256" key="2">
    <source>
        <dbReference type="ARBA" id="ARBA00022723"/>
    </source>
</evidence>
<keyword evidence="1 4" id="KW-0349">Heme</keyword>
<organism evidence="7 8">
    <name type="scientific">Ferrigenium kumadai</name>
    <dbReference type="NCBI Taxonomy" id="1682490"/>
    <lineage>
        <taxon>Bacteria</taxon>
        <taxon>Pseudomonadati</taxon>
        <taxon>Pseudomonadota</taxon>
        <taxon>Betaproteobacteria</taxon>
        <taxon>Nitrosomonadales</taxon>
        <taxon>Gallionellaceae</taxon>
        <taxon>Ferrigenium</taxon>
    </lineage>
</organism>
<dbReference type="RefSeq" id="WP_212786897.1">
    <property type="nucleotide sequence ID" value="NZ_AP019536.1"/>
</dbReference>
<proteinExistence type="predicted"/>
<dbReference type="AlphaFoldDB" id="A0AAN1SYD5"/>
<evidence type="ECO:0000313" key="8">
    <source>
        <dbReference type="Proteomes" id="UP001319121"/>
    </source>
</evidence>
<evidence type="ECO:0000313" key="7">
    <source>
        <dbReference type="EMBL" id="BBI99310.1"/>
    </source>
</evidence>
<evidence type="ECO:0000256" key="4">
    <source>
        <dbReference type="PROSITE-ProRule" id="PRU00433"/>
    </source>
</evidence>
<evidence type="ECO:0000259" key="6">
    <source>
        <dbReference type="PROSITE" id="PS51007"/>
    </source>
</evidence>
<dbReference type="SUPFAM" id="SSF46626">
    <property type="entry name" value="Cytochrome c"/>
    <property type="match status" value="1"/>
</dbReference>
<name>A0AAN1SYD5_9PROT</name>
<dbReference type="PROSITE" id="PS51007">
    <property type="entry name" value="CYTC"/>
    <property type="match status" value="1"/>
</dbReference>
<keyword evidence="2 4" id="KW-0479">Metal-binding</keyword>
<dbReference type="EMBL" id="AP019536">
    <property type="protein sequence ID" value="BBI99310.1"/>
    <property type="molecule type" value="Genomic_DNA"/>
</dbReference>
<feature type="signal peptide" evidence="5">
    <location>
        <begin position="1"/>
        <end position="21"/>
    </location>
</feature>
<dbReference type="KEGG" id="fku:FGKAn22_10030"/>
<sequence>MTVKKLCITLMLLAGASTAMAETPKDILSAYSAEAGSGYVPSAERGKSLFLKDWGVSKDMPSCAACHTKDINAAGKHVTTGKTIEPLAPAVNPERFTSAKKVAKWFKRNCNDVIGRECTAAEKADFIQFAIKGGKA</sequence>
<accession>A0AAN1SYD5</accession>
<dbReference type="Gene3D" id="1.10.760.10">
    <property type="entry name" value="Cytochrome c-like domain"/>
    <property type="match status" value="1"/>
</dbReference>
<evidence type="ECO:0000256" key="5">
    <source>
        <dbReference type="SAM" id="SignalP"/>
    </source>
</evidence>
<evidence type="ECO:0000256" key="1">
    <source>
        <dbReference type="ARBA" id="ARBA00022617"/>
    </source>
</evidence>
<dbReference type="InterPro" id="IPR009056">
    <property type="entry name" value="Cyt_c-like_dom"/>
</dbReference>
<keyword evidence="5" id="KW-0732">Signal</keyword>
<feature type="chain" id="PRO_5042943025" evidence="5">
    <location>
        <begin position="22"/>
        <end position="136"/>
    </location>
</feature>
<dbReference type="Proteomes" id="UP001319121">
    <property type="component" value="Chromosome"/>
</dbReference>
<dbReference type="GO" id="GO:0020037">
    <property type="term" value="F:heme binding"/>
    <property type="evidence" value="ECO:0007669"/>
    <property type="project" value="InterPro"/>
</dbReference>
<dbReference type="Pfam" id="PF09086">
    <property type="entry name" value="DUF1924"/>
    <property type="match status" value="1"/>
</dbReference>
<dbReference type="InterPro" id="IPR036909">
    <property type="entry name" value="Cyt_c-like_dom_sf"/>
</dbReference>
<feature type="domain" description="Cytochrome c" evidence="6">
    <location>
        <begin position="41"/>
        <end position="134"/>
    </location>
</feature>
<keyword evidence="3 4" id="KW-0408">Iron</keyword>
<dbReference type="InterPro" id="IPR015170">
    <property type="entry name" value="DUF1924_SHP"/>
</dbReference>
<keyword evidence="8" id="KW-1185">Reference proteome</keyword>
<dbReference type="GO" id="GO:0046872">
    <property type="term" value="F:metal ion binding"/>
    <property type="evidence" value="ECO:0007669"/>
    <property type="project" value="UniProtKB-KW"/>
</dbReference>
<gene>
    <name evidence="7" type="primary">shp_2</name>
    <name evidence="7" type="ORF">FGKAn22_10030</name>
</gene>